<evidence type="ECO:0000256" key="1">
    <source>
        <dbReference type="PROSITE-ProRule" id="PRU00708"/>
    </source>
</evidence>
<feature type="non-terminal residue" evidence="2">
    <location>
        <position position="1"/>
    </location>
</feature>
<dbReference type="InterPro" id="IPR046960">
    <property type="entry name" value="PPR_At4g14850-like_plant"/>
</dbReference>
<feature type="repeat" description="PPR" evidence="1">
    <location>
        <begin position="245"/>
        <end position="279"/>
    </location>
</feature>
<accession>A0A816V5L1</accession>
<evidence type="ECO:0008006" key="4">
    <source>
        <dbReference type="Google" id="ProtNLM"/>
    </source>
</evidence>
<dbReference type="Pfam" id="PF13812">
    <property type="entry name" value="PPR_3"/>
    <property type="match status" value="1"/>
</dbReference>
<dbReference type="PANTHER" id="PTHR47926:SF347">
    <property type="entry name" value="PENTATRICOPEPTIDE REPEAT-CONTAINING PROTEIN"/>
    <property type="match status" value="1"/>
</dbReference>
<dbReference type="AlphaFoldDB" id="A0A816V5L1"/>
<sequence length="473" mass="54235">MLLFKNNSYSIYRFQRLLSLYQKNNETLSISSSMKFNATLKKVLDSKQYKEALDLFGQKFEICTGFTINMAIKPCTISKAQAVSDGLSDGRMTLLGDYKHSFNIQKDSSNSLNNPFIQVSLIRLYMGYGDIDSAIRLFSSTANKSNYIYTAMFKGLISNNMAEKVFDLLDEMEIKPDSFTLTILFNACAQVANDRAMKIGRKLLDEMPENYRNDVVVLTSAMHMLMKFGDIQSAERIFRSNKKKDIITYNALINGYNLNDESSKCFKILEEMSREAIVPNEITWNILIGACSQIGMIHRCEYIIDRIPLDIQNNRLIQNSLIDMWGKCGSVEKAQIAFKSIDDRDTVTYNAMINAFGLNGMGSEAIQLYKQMPHYLRDEVSHICVLNACSHSGLVHEARNIFDEIIFKTEQIITVMIDCLSRLFLFDEAQKLIDNYEKTNKPHLIMYMSLLSGARNNRNRHLSEKVYDRMKDL</sequence>
<reference evidence="2" key="1">
    <citation type="submission" date="2021-02" db="EMBL/GenBank/DDBJ databases">
        <authorList>
            <person name="Nowell W R."/>
        </authorList>
    </citation>
    <scope>NUCLEOTIDE SEQUENCE</scope>
</reference>
<dbReference type="GO" id="GO:0009451">
    <property type="term" value="P:RNA modification"/>
    <property type="evidence" value="ECO:0007669"/>
    <property type="project" value="InterPro"/>
</dbReference>
<dbReference type="Pfam" id="PF13041">
    <property type="entry name" value="PPR_2"/>
    <property type="match status" value="2"/>
</dbReference>
<dbReference type="GO" id="GO:0003723">
    <property type="term" value="F:RNA binding"/>
    <property type="evidence" value="ECO:0007669"/>
    <property type="project" value="InterPro"/>
</dbReference>
<dbReference type="InterPro" id="IPR002885">
    <property type="entry name" value="PPR_rpt"/>
</dbReference>
<dbReference type="PANTHER" id="PTHR47926">
    <property type="entry name" value="PENTATRICOPEPTIDE REPEAT-CONTAINING PROTEIN"/>
    <property type="match status" value="1"/>
</dbReference>
<organism evidence="2 3">
    <name type="scientific">Rotaria magnacalcarata</name>
    <dbReference type="NCBI Taxonomy" id="392030"/>
    <lineage>
        <taxon>Eukaryota</taxon>
        <taxon>Metazoa</taxon>
        <taxon>Spiralia</taxon>
        <taxon>Gnathifera</taxon>
        <taxon>Rotifera</taxon>
        <taxon>Eurotatoria</taxon>
        <taxon>Bdelloidea</taxon>
        <taxon>Philodinida</taxon>
        <taxon>Philodinidae</taxon>
        <taxon>Rotaria</taxon>
    </lineage>
</organism>
<comment type="caution">
    <text evidence="2">The sequence shown here is derived from an EMBL/GenBank/DDBJ whole genome shotgun (WGS) entry which is preliminary data.</text>
</comment>
<dbReference type="Proteomes" id="UP000663856">
    <property type="component" value="Unassembled WGS sequence"/>
</dbReference>
<feature type="repeat" description="PPR" evidence="1">
    <location>
        <begin position="345"/>
        <end position="375"/>
    </location>
</feature>
<protein>
    <recommendedName>
        <fullName evidence="4">Pentatricopeptide repeat-containing protein</fullName>
    </recommendedName>
</protein>
<dbReference type="NCBIfam" id="TIGR00756">
    <property type="entry name" value="PPR"/>
    <property type="match status" value="3"/>
</dbReference>
<name>A0A816V5L1_9BILA</name>
<gene>
    <name evidence="2" type="ORF">WKI299_LOCUS22025</name>
</gene>
<dbReference type="EMBL" id="CAJNRF010009424">
    <property type="protein sequence ID" value="CAF2109709.1"/>
    <property type="molecule type" value="Genomic_DNA"/>
</dbReference>
<proteinExistence type="predicted"/>
<dbReference type="Pfam" id="PF01535">
    <property type="entry name" value="PPR"/>
    <property type="match status" value="2"/>
</dbReference>
<dbReference type="Gene3D" id="1.25.40.10">
    <property type="entry name" value="Tetratricopeptide repeat domain"/>
    <property type="match status" value="3"/>
</dbReference>
<dbReference type="PROSITE" id="PS51375">
    <property type="entry name" value="PPR"/>
    <property type="match status" value="2"/>
</dbReference>
<dbReference type="InterPro" id="IPR011990">
    <property type="entry name" value="TPR-like_helical_dom_sf"/>
</dbReference>
<evidence type="ECO:0000313" key="3">
    <source>
        <dbReference type="Proteomes" id="UP000663856"/>
    </source>
</evidence>
<evidence type="ECO:0000313" key="2">
    <source>
        <dbReference type="EMBL" id="CAF2109709.1"/>
    </source>
</evidence>